<comment type="caution">
    <text evidence="6">The sequence shown here is derived from an EMBL/GenBank/DDBJ whole genome shotgun (WGS) entry which is preliminary data.</text>
</comment>
<keyword evidence="4" id="KW-0411">Iron-sulfur</keyword>
<proteinExistence type="predicted"/>
<name>A0A645FJ68_9ZZZZ</name>
<evidence type="ECO:0000256" key="4">
    <source>
        <dbReference type="ARBA" id="ARBA00023014"/>
    </source>
</evidence>
<evidence type="ECO:0000256" key="3">
    <source>
        <dbReference type="ARBA" id="ARBA00023004"/>
    </source>
</evidence>
<keyword evidence="2" id="KW-0479">Metal-binding</keyword>
<protein>
    <recommendedName>
        <fullName evidence="5">Rieske domain-containing protein</fullName>
    </recommendedName>
</protein>
<dbReference type="Pfam" id="PF00355">
    <property type="entry name" value="Rieske"/>
    <property type="match status" value="1"/>
</dbReference>
<feature type="domain" description="Rieske" evidence="5">
    <location>
        <begin position="14"/>
        <end position="95"/>
    </location>
</feature>
<dbReference type="GO" id="GO:0051537">
    <property type="term" value="F:2 iron, 2 sulfur cluster binding"/>
    <property type="evidence" value="ECO:0007669"/>
    <property type="project" value="UniProtKB-KW"/>
</dbReference>
<dbReference type="GO" id="GO:0046872">
    <property type="term" value="F:metal ion binding"/>
    <property type="evidence" value="ECO:0007669"/>
    <property type="project" value="UniProtKB-KW"/>
</dbReference>
<organism evidence="6">
    <name type="scientific">bioreactor metagenome</name>
    <dbReference type="NCBI Taxonomy" id="1076179"/>
    <lineage>
        <taxon>unclassified sequences</taxon>
        <taxon>metagenomes</taxon>
        <taxon>ecological metagenomes</taxon>
    </lineage>
</organism>
<evidence type="ECO:0000256" key="2">
    <source>
        <dbReference type="ARBA" id="ARBA00022723"/>
    </source>
</evidence>
<dbReference type="InterPro" id="IPR017941">
    <property type="entry name" value="Rieske_2Fe-2S"/>
</dbReference>
<sequence>MLTPVAELVKSKFKGTQPFGDLQPGQGRAISFQGKRAGIYRRWDDRAFVVDITCTHMGGELSFNPAEKTWDCPVHGGRFDVRGNRLEGPPHRNLRLLFQGDFSQLTQG</sequence>
<accession>A0A645FJ68</accession>
<evidence type="ECO:0000256" key="1">
    <source>
        <dbReference type="ARBA" id="ARBA00022714"/>
    </source>
</evidence>
<keyword evidence="3" id="KW-0408">Iron</keyword>
<dbReference type="SUPFAM" id="SSF50022">
    <property type="entry name" value="ISP domain"/>
    <property type="match status" value="1"/>
</dbReference>
<dbReference type="Gene3D" id="2.102.10.10">
    <property type="entry name" value="Rieske [2Fe-2S] iron-sulphur domain"/>
    <property type="match status" value="1"/>
</dbReference>
<dbReference type="EMBL" id="VSSQ01061054">
    <property type="protein sequence ID" value="MPN14427.1"/>
    <property type="molecule type" value="Genomic_DNA"/>
</dbReference>
<gene>
    <name evidence="6" type="ORF">SDC9_161754</name>
</gene>
<dbReference type="AlphaFoldDB" id="A0A645FJ68"/>
<keyword evidence="1" id="KW-0001">2Fe-2S</keyword>
<dbReference type="InterPro" id="IPR036922">
    <property type="entry name" value="Rieske_2Fe-2S_sf"/>
</dbReference>
<reference evidence="6" key="1">
    <citation type="submission" date="2019-08" db="EMBL/GenBank/DDBJ databases">
        <authorList>
            <person name="Kucharzyk K."/>
            <person name="Murdoch R.W."/>
            <person name="Higgins S."/>
            <person name="Loffler F."/>
        </authorList>
    </citation>
    <scope>NUCLEOTIDE SEQUENCE</scope>
</reference>
<evidence type="ECO:0000313" key="6">
    <source>
        <dbReference type="EMBL" id="MPN14427.1"/>
    </source>
</evidence>
<dbReference type="PROSITE" id="PS51296">
    <property type="entry name" value="RIESKE"/>
    <property type="match status" value="1"/>
</dbReference>
<evidence type="ECO:0000259" key="5">
    <source>
        <dbReference type="PROSITE" id="PS51296"/>
    </source>
</evidence>